<dbReference type="Gene3D" id="3.80.10.10">
    <property type="entry name" value="Ribonuclease Inhibitor"/>
    <property type="match status" value="1"/>
</dbReference>
<name>A0A9P5SD51_9FUNG</name>
<sequence length="223" mass="24862">DTQGRVIAQLARSRGDGEFCGNGPLDVFEADAYPTLGQEQQVLHDLLDIQFACWNCDHISDQLSDYSASILDMATRQHPSVLILLTLDTSQLSRAGLKSVQNILGRSSLKYLHISCTPFNSTMSESISQVLGSVQWLTLKSLVLSGDYIDEWIKLWPSSSQAPQLMHLLIHGTGSTDQELSHSSILFLHELVYRSPLQQFDPKNITVKEMHDWELIRAGGVEP</sequence>
<dbReference type="AlphaFoldDB" id="A0A9P5SD51"/>
<keyword evidence="2" id="KW-1185">Reference proteome</keyword>
<evidence type="ECO:0000313" key="2">
    <source>
        <dbReference type="Proteomes" id="UP000696485"/>
    </source>
</evidence>
<dbReference type="SUPFAM" id="SSF52047">
    <property type="entry name" value="RNI-like"/>
    <property type="match status" value="1"/>
</dbReference>
<accession>A0A9P5SD51</accession>
<proteinExistence type="predicted"/>
<comment type="caution">
    <text evidence="1">The sequence shown here is derived from an EMBL/GenBank/DDBJ whole genome shotgun (WGS) entry which is preliminary data.</text>
</comment>
<evidence type="ECO:0000313" key="1">
    <source>
        <dbReference type="EMBL" id="KAF9322534.1"/>
    </source>
</evidence>
<gene>
    <name evidence="1" type="ORF">BG006_002313</name>
</gene>
<feature type="non-terminal residue" evidence="1">
    <location>
        <position position="1"/>
    </location>
</feature>
<organism evidence="1 2">
    <name type="scientific">Podila minutissima</name>
    <dbReference type="NCBI Taxonomy" id="64525"/>
    <lineage>
        <taxon>Eukaryota</taxon>
        <taxon>Fungi</taxon>
        <taxon>Fungi incertae sedis</taxon>
        <taxon>Mucoromycota</taxon>
        <taxon>Mortierellomycotina</taxon>
        <taxon>Mortierellomycetes</taxon>
        <taxon>Mortierellales</taxon>
        <taxon>Mortierellaceae</taxon>
        <taxon>Podila</taxon>
    </lineage>
</organism>
<protein>
    <submittedName>
        <fullName evidence="1">Uncharacterized protein</fullName>
    </submittedName>
</protein>
<dbReference type="InterPro" id="IPR032675">
    <property type="entry name" value="LRR_dom_sf"/>
</dbReference>
<reference evidence="1" key="1">
    <citation type="journal article" date="2020" name="Fungal Divers.">
        <title>Resolving the Mortierellaceae phylogeny through synthesis of multi-gene phylogenetics and phylogenomics.</title>
        <authorList>
            <person name="Vandepol N."/>
            <person name="Liber J."/>
            <person name="Desiro A."/>
            <person name="Na H."/>
            <person name="Kennedy M."/>
            <person name="Barry K."/>
            <person name="Grigoriev I.V."/>
            <person name="Miller A.N."/>
            <person name="O'Donnell K."/>
            <person name="Stajich J.E."/>
            <person name="Bonito G."/>
        </authorList>
    </citation>
    <scope>NUCLEOTIDE SEQUENCE</scope>
    <source>
        <strain evidence="1">NVP1</strain>
    </source>
</reference>
<dbReference type="EMBL" id="JAAAUY010001524">
    <property type="protein sequence ID" value="KAF9322534.1"/>
    <property type="molecule type" value="Genomic_DNA"/>
</dbReference>
<dbReference type="Proteomes" id="UP000696485">
    <property type="component" value="Unassembled WGS sequence"/>
</dbReference>